<gene>
    <name evidence="1" type="ORF">NDU88_009374</name>
</gene>
<organism evidence="1 2">
    <name type="scientific">Pleurodeles waltl</name>
    <name type="common">Iberian ribbed newt</name>
    <dbReference type="NCBI Taxonomy" id="8319"/>
    <lineage>
        <taxon>Eukaryota</taxon>
        <taxon>Metazoa</taxon>
        <taxon>Chordata</taxon>
        <taxon>Craniata</taxon>
        <taxon>Vertebrata</taxon>
        <taxon>Euteleostomi</taxon>
        <taxon>Amphibia</taxon>
        <taxon>Batrachia</taxon>
        <taxon>Caudata</taxon>
        <taxon>Salamandroidea</taxon>
        <taxon>Salamandridae</taxon>
        <taxon>Pleurodelinae</taxon>
        <taxon>Pleurodeles</taxon>
    </lineage>
</organism>
<keyword evidence="2" id="KW-1185">Reference proteome</keyword>
<accession>A0AAV7NZF0</accession>
<name>A0AAV7NZF0_PLEWA</name>
<dbReference type="EMBL" id="JANPWB010000012">
    <property type="protein sequence ID" value="KAJ1121261.1"/>
    <property type="molecule type" value="Genomic_DNA"/>
</dbReference>
<dbReference type="Proteomes" id="UP001066276">
    <property type="component" value="Chromosome 8"/>
</dbReference>
<sequence>MTDRWVHDVDPDNTPKFPDQAVRFAILMSNALEKELCPVADVPEQRVNLDPVGHSLYCHLFPMLFY</sequence>
<evidence type="ECO:0000313" key="1">
    <source>
        <dbReference type="EMBL" id="KAJ1121261.1"/>
    </source>
</evidence>
<protein>
    <submittedName>
        <fullName evidence="1">Uncharacterized protein</fullName>
    </submittedName>
</protein>
<reference evidence="1" key="1">
    <citation type="journal article" date="2022" name="bioRxiv">
        <title>Sequencing and chromosome-scale assembly of the giantPleurodeles waltlgenome.</title>
        <authorList>
            <person name="Brown T."/>
            <person name="Elewa A."/>
            <person name="Iarovenko S."/>
            <person name="Subramanian E."/>
            <person name="Araus A.J."/>
            <person name="Petzold A."/>
            <person name="Susuki M."/>
            <person name="Suzuki K.-i.T."/>
            <person name="Hayashi T."/>
            <person name="Toyoda A."/>
            <person name="Oliveira C."/>
            <person name="Osipova E."/>
            <person name="Leigh N.D."/>
            <person name="Simon A."/>
            <person name="Yun M.H."/>
        </authorList>
    </citation>
    <scope>NUCLEOTIDE SEQUENCE</scope>
    <source>
        <strain evidence="1">20211129_DDA</strain>
        <tissue evidence="1">Liver</tissue>
    </source>
</reference>
<proteinExistence type="predicted"/>
<dbReference type="AlphaFoldDB" id="A0AAV7NZF0"/>
<comment type="caution">
    <text evidence="1">The sequence shown here is derived from an EMBL/GenBank/DDBJ whole genome shotgun (WGS) entry which is preliminary data.</text>
</comment>
<evidence type="ECO:0000313" key="2">
    <source>
        <dbReference type="Proteomes" id="UP001066276"/>
    </source>
</evidence>